<comment type="caution">
    <text evidence="2">The sequence shown here is derived from an EMBL/GenBank/DDBJ whole genome shotgun (WGS) entry which is preliminary data.</text>
</comment>
<name>A0A367LSC4_9HYPO</name>
<keyword evidence="3" id="KW-1185">Reference proteome</keyword>
<evidence type="ECO:0000313" key="2">
    <source>
        <dbReference type="EMBL" id="RCI17260.1"/>
    </source>
</evidence>
<feature type="region of interest" description="Disordered" evidence="1">
    <location>
        <begin position="590"/>
        <end position="612"/>
    </location>
</feature>
<organism evidence="2 3">
    <name type="scientific">Ophiocordyceps polyrhachis-furcata BCC 54312</name>
    <dbReference type="NCBI Taxonomy" id="1330021"/>
    <lineage>
        <taxon>Eukaryota</taxon>
        <taxon>Fungi</taxon>
        <taxon>Dikarya</taxon>
        <taxon>Ascomycota</taxon>
        <taxon>Pezizomycotina</taxon>
        <taxon>Sordariomycetes</taxon>
        <taxon>Hypocreomycetidae</taxon>
        <taxon>Hypocreales</taxon>
        <taxon>Ophiocordycipitaceae</taxon>
        <taxon>Ophiocordyceps</taxon>
    </lineage>
</organism>
<gene>
    <name evidence="2" type="ORF">L249_2853</name>
</gene>
<evidence type="ECO:0000313" key="3">
    <source>
        <dbReference type="Proteomes" id="UP000253664"/>
    </source>
</evidence>
<sequence>MVVQVAKATCPEQLSVAPKSGLTKTWDNSYHHAHVFGAIAIEKDAAKVKTIYKEARPRSCHFMSPSSNSNARSRLFLFRIRQLASKKMQLRLVPIAVVFSIGLDGVAAAPWQLDRRSVDSQRYTNTEAVWTSTREDVMDEGGSKTQTMVRKKKNGRITIWRILRTIPPGQGRDDGGPAPWSLPPWKKPKDPEFGDMIAPHGEGSVGMKTSTVLKSWNLEQQAPGEEDTSDKADFDIQGADLISPHGEGYFGMETYSLSKSVSLDDSGSSTTPLIREEKLKGPKFGIQGGDMVSPHGEGSVGMQYSSLRKPHTHDVSPGGRSLRLTSAPQPRAMTRTIVLAHPRVMFKMTRPTITFRDKERSTSLWICKEQPPKARQKKYARSMNPRLRRTPPSQRLEESHVGVVPVHGALQLVIMRCRKCNNIFRSLKGLRIRPIYGEHVRPLFPCSLIQANQKGQSSARPRRRVGLWFAVGRRHSLVLADTSASLTLTAAIVMGDASTGSEEKPIFRKKYHRVRLIYNQKQAMSHKRQHHPRLSSSFQDGGGVEQFRHITSPEKGRRFGLFTVRNGLCLASAEIFKPFVLRTVQGNQFSPSHSSSSSARNNPSSGHLFTPF</sequence>
<proteinExistence type="predicted"/>
<dbReference type="AlphaFoldDB" id="A0A367LSC4"/>
<dbReference type="Proteomes" id="UP000253664">
    <property type="component" value="Unassembled WGS sequence"/>
</dbReference>
<reference evidence="2 3" key="1">
    <citation type="journal article" date="2015" name="BMC Genomics">
        <title>Insights from the genome of Ophiocordyceps polyrhachis-furcata to pathogenicity and host specificity in insect fungi.</title>
        <authorList>
            <person name="Wichadakul D."/>
            <person name="Kobmoo N."/>
            <person name="Ingsriswang S."/>
            <person name="Tangphatsornruang S."/>
            <person name="Chantasingh D."/>
            <person name="Luangsa-ard J.J."/>
            <person name="Eurwilaichitr L."/>
        </authorList>
    </citation>
    <scope>NUCLEOTIDE SEQUENCE [LARGE SCALE GENOMIC DNA]</scope>
    <source>
        <strain evidence="2 3">BCC 54312</strain>
    </source>
</reference>
<accession>A0A367LSC4</accession>
<evidence type="ECO:0000256" key="1">
    <source>
        <dbReference type="SAM" id="MobiDB-lite"/>
    </source>
</evidence>
<feature type="region of interest" description="Disordered" evidence="1">
    <location>
        <begin position="375"/>
        <end position="398"/>
    </location>
</feature>
<dbReference type="EMBL" id="LKCN02000001">
    <property type="protein sequence ID" value="RCI17260.1"/>
    <property type="molecule type" value="Genomic_DNA"/>
</dbReference>
<protein>
    <submittedName>
        <fullName evidence="2">Uncharacterized protein</fullName>
    </submittedName>
</protein>
<feature type="compositionally biased region" description="Low complexity" evidence="1">
    <location>
        <begin position="590"/>
        <end position="605"/>
    </location>
</feature>